<evidence type="ECO:0000256" key="1">
    <source>
        <dbReference type="SAM" id="Phobius"/>
    </source>
</evidence>
<keyword evidence="1" id="KW-0812">Transmembrane</keyword>
<dbReference type="RefSeq" id="WP_152897456.1">
    <property type="nucleotide sequence ID" value="NZ_WHUV01000002.1"/>
</dbReference>
<dbReference type="AlphaFoldDB" id="A0A7X1PK82"/>
<keyword evidence="1" id="KW-1133">Transmembrane helix</keyword>
<accession>A0A7X1PK82</accession>
<organism evidence="2 3">
    <name type="scientific">Pseudomonas piscis</name>
    <dbReference type="NCBI Taxonomy" id="2614538"/>
    <lineage>
        <taxon>Bacteria</taxon>
        <taxon>Pseudomonadati</taxon>
        <taxon>Pseudomonadota</taxon>
        <taxon>Gammaproteobacteria</taxon>
        <taxon>Pseudomonadales</taxon>
        <taxon>Pseudomonadaceae</taxon>
        <taxon>Pseudomonas</taxon>
    </lineage>
</organism>
<dbReference type="EMBL" id="WHUV01000002">
    <property type="protein sequence ID" value="MQA53709.1"/>
    <property type="molecule type" value="Genomic_DNA"/>
</dbReference>
<protein>
    <submittedName>
        <fullName evidence="2">Uncharacterized protein</fullName>
    </submittedName>
</protein>
<sequence>MEIEMVAGSLLAACGAFGFSAFCFVAGYVAGGSKREESATFPLTHVSFEGGLSDEDRLMFLASAVKAIEDGSLRQSKQFADDAACDQR</sequence>
<evidence type="ECO:0000313" key="3">
    <source>
        <dbReference type="Proteomes" id="UP000486534"/>
    </source>
</evidence>
<feature type="transmembrane region" description="Helical" evidence="1">
    <location>
        <begin position="6"/>
        <end position="30"/>
    </location>
</feature>
<comment type="caution">
    <text evidence="2">The sequence shown here is derived from an EMBL/GenBank/DDBJ whole genome shotgun (WGS) entry which is preliminary data.</text>
</comment>
<reference evidence="2 3" key="1">
    <citation type="submission" date="2019-10" db="EMBL/GenBank/DDBJ databases">
        <title>Pseudomonas dajingensis sp. nov., isolated from the profound head ulcers of farmed Murray cod (Maccullochella peelii peelii).</title>
        <authorList>
            <person name="Liu Y."/>
        </authorList>
    </citation>
    <scope>NUCLEOTIDE SEQUENCE [LARGE SCALE GENOMIC DNA]</scope>
    <source>
        <strain evidence="2 3">MC042</strain>
    </source>
</reference>
<name>A0A7X1PK82_9PSED</name>
<evidence type="ECO:0000313" key="2">
    <source>
        <dbReference type="EMBL" id="MQA53709.1"/>
    </source>
</evidence>
<proteinExistence type="predicted"/>
<gene>
    <name evidence="2" type="ORF">GDH07_10340</name>
</gene>
<keyword evidence="1" id="KW-0472">Membrane</keyword>
<dbReference type="Proteomes" id="UP000486534">
    <property type="component" value="Unassembled WGS sequence"/>
</dbReference>